<proteinExistence type="predicted"/>
<evidence type="ECO:0000313" key="2">
    <source>
        <dbReference type="Proteomes" id="UP000295611"/>
    </source>
</evidence>
<sequence length="200" mass="22778">MKYEALTDRDYQRLAETLARFRDQDCMNLEQLDGFFTALLCGPLQIRPTECLPIILGEAFDDEDAFPGAQGLERFANLLMRHWLDIAHTLQSEQPFHPWLDADEHGVFHGNDWARGFVEGIQLAYDDWALLLDDPSQSDLMAPIMALAFEGADDEEMQPYLSEISPEERAAWLGAITPTVAAIHQYFARLRSELETDSED</sequence>
<organism evidence="1 2">
    <name type="scientific">Paludibacterium purpuratum</name>
    <dbReference type="NCBI Taxonomy" id="1144873"/>
    <lineage>
        <taxon>Bacteria</taxon>
        <taxon>Pseudomonadati</taxon>
        <taxon>Pseudomonadota</taxon>
        <taxon>Betaproteobacteria</taxon>
        <taxon>Neisseriales</taxon>
        <taxon>Chromobacteriaceae</taxon>
        <taxon>Paludibacterium</taxon>
    </lineage>
</organism>
<dbReference type="AlphaFoldDB" id="A0A4R7BCX3"/>
<accession>A0A4R7BCX3</accession>
<dbReference type="SUPFAM" id="SSF101327">
    <property type="entry name" value="YgfB-like"/>
    <property type="match status" value="1"/>
</dbReference>
<dbReference type="Pfam" id="PF03695">
    <property type="entry name" value="UPF0149"/>
    <property type="match status" value="1"/>
</dbReference>
<dbReference type="InterPro" id="IPR036255">
    <property type="entry name" value="YgfB-like_sf"/>
</dbReference>
<evidence type="ECO:0000313" key="1">
    <source>
        <dbReference type="EMBL" id="TDR82904.1"/>
    </source>
</evidence>
<dbReference type="Gene3D" id="1.20.120.740">
    <property type="entry name" value="YgfB uncharacterised protein family UPF0149, PF03695"/>
    <property type="match status" value="1"/>
</dbReference>
<dbReference type="RefSeq" id="WP_133678222.1">
    <property type="nucleotide sequence ID" value="NZ_SNZP01000001.1"/>
</dbReference>
<dbReference type="EMBL" id="SNZP01000001">
    <property type="protein sequence ID" value="TDR82904.1"/>
    <property type="molecule type" value="Genomic_DNA"/>
</dbReference>
<protein>
    <recommendedName>
        <fullName evidence="3">YecA family protein</fullName>
    </recommendedName>
</protein>
<dbReference type="NCBIfam" id="TIGR02292">
    <property type="entry name" value="ygfB_yecA"/>
    <property type="match status" value="1"/>
</dbReference>
<comment type="caution">
    <text evidence="1">The sequence shown here is derived from an EMBL/GenBank/DDBJ whole genome shotgun (WGS) entry which is preliminary data.</text>
</comment>
<keyword evidence="2" id="KW-1185">Reference proteome</keyword>
<dbReference type="InterPro" id="IPR011978">
    <property type="entry name" value="YgfB-like"/>
</dbReference>
<name>A0A4R7BCX3_9NEIS</name>
<evidence type="ECO:0008006" key="3">
    <source>
        <dbReference type="Google" id="ProtNLM"/>
    </source>
</evidence>
<dbReference type="Proteomes" id="UP000295611">
    <property type="component" value="Unassembled WGS sequence"/>
</dbReference>
<reference evidence="1 2" key="1">
    <citation type="submission" date="2019-03" db="EMBL/GenBank/DDBJ databases">
        <title>Genomic Encyclopedia of Type Strains, Phase III (KMG-III): the genomes of soil and plant-associated and newly described type strains.</title>
        <authorList>
            <person name="Whitman W."/>
        </authorList>
    </citation>
    <scope>NUCLEOTIDE SEQUENCE [LARGE SCALE GENOMIC DNA]</scope>
    <source>
        <strain evidence="1 2">CECT 8976</strain>
    </source>
</reference>
<dbReference type="OrthoDB" id="570299at2"/>
<gene>
    <name evidence="1" type="ORF">DFP86_101298</name>
</gene>